<dbReference type="PANTHER" id="PTHR34789">
    <property type="entry name" value="EXPRESSED PROTEIN"/>
    <property type="match status" value="1"/>
</dbReference>
<gene>
    <name evidence="3" type="ORF">FPE_LOCUS35194</name>
</gene>
<dbReference type="PANTHER" id="PTHR34789:SF1">
    <property type="entry name" value="EXPRESSED PROTEIN"/>
    <property type="match status" value="1"/>
</dbReference>
<feature type="region of interest" description="Disordered" evidence="1">
    <location>
        <begin position="32"/>
        <end position="55"/>
    </location>
</feature>
<evidence type="ECO:0000256" key="1">
    <source>
        <dbReference type="SAM" id="MobiDB-lite"/>
    </source>
</evidence>
<name>A0AAD2EEK4_9LAMI</name>
<sequence length="138" mass="14404">MNSATTFILLAFLLFSPTLSFAILLPKPSSKKPIYDHPSSTNSKKGRRGGNNDDEIGGFFGPGVGFDIPGFNTDWGKGVIGGGYGVGYGGPGGGYSEGGTIRRTVVCQEKGPCYKKKLRCPDKCFTSFSGSGKGSGYG</sequence>
<evidence type="ECO:0000313" key="3">
    <source>
        <dbReference type="EMBL" id="CAI9787764.1"/>
    </source>
</evidence>
<reference evidence="3" key="1">
    <citation type="submission" date="2023-05" db="EMBL/GenBank/DDBJ databases">
        <authorList>
            <person name="Huff M."/>
        </authorList>
    </citation>
    <scope>NUCLEOTIDE SEQUENCE</scope>
</reference>
<keyword evidence="4" id="KW-1185">Reference proteome</keyword>
<accession>A0AAD2EEK4</accession>
<dbReference type="AlphaFoldDB" id="A0AAD2EEK4"/>
<organism evidence="3 4">
    <name type="scientific">Fraxinus pennsylvanica</name>
    <dbReference type="NCBI Taxonomy" id="56036"/>
    <lineage>
        <taxon>Eukaryota</taxon>
        <taxon>Viridiplantae</taxon>
        <taxon>Streptophyta</taxon>
        <taxon>Embryophyta</taxon>
        <taxon>Tracheophyta</taxon>
        <taxon>Spermatophyta</taxon>
        <taxon>Magnoliopsida</taxon>
        <taxon>eudicotyledons</taxon>
        <taxon>Gunneridae</taxon>
        <taxon>Pentapetalae</taxon>
        <taxon>asterids</taxon>
        <taxon>lamiids</taxon>
        <taxon>Lamiales</taxon>
        <taxon>Oleaceae</taxon>
        <taxon>Oleeae</taxon>
        <taxon>Fraxinus</taxon>
    </lineage>
</organism>
<evidence type="ECO:0000313" key="4">
    <source>
        <dbReference type="Proteomes" id="UP000834106"/>
    </source>
</evidence>
<dbReference type="EMBL" id="OU503058">
    <property type="protein sequence ID" value="CAI9787764.1"/>
    <property type="molecule type" value="Genomic_DNA"/>
</dbReference>
<protein>
    <recommendedName>
        <fullName evidence="5">Glycine-rich protein</fullName>
    </recommendedName>
</protein>
<feature type="signal peptide" evidence="2">
    <location>
        <begin position="1"/>
        <end position="20"/>
    </location>
</feature>
<proteinExistence type="predicted"/>
<dbReference type="Proteomes" id="UP000834106">
    <property type="component" value="Chromosome 23"/>
</dbReference>
<evidence type="ECO:0000256" key="2">
    <source>
        <dbReference type="SAM" id="SignalP"/>
    </source>
</evidence>
<evidence type="ECO:0008006" key="5">
    <source>
        <dbReference type="Google" id="ProtNLM"/>
    </source>
</evidence>
<keyword evidence="2" id="KW-0732">Signal</keyword>
<feature type="chain" id="PRO_5041998082" description="Glycine-rich protein" evidence="2">
    <location>
        <begin position="21"/>
        <end position="138"/>
    </location>
</feature>